<dbReference type="PANTHER" id="PTHR30399">
    <property type="entry name" value="UNCHARACTERIZED PROTEIN YGJP"/>
    <property type="match status" value="1"/>
</dbReference>
<dbReference type="InterPro" id="IPR002725">
    <property type="entry name" value="YgjP-like_metallopeptidase"/>
</dbReference>
<dbReference type="CDD" id="cd07344">
    <property type="entry name" value="M48_yhfN_like"/>
    <property type="match status" value="1"/>
</dbReference>
<name>A0A1Y0Y5E8_ACEPA</name>
<reference evidence="2 3" key="1">
    <citation type="submission" date="2017-05" db="EMBL/GenBank/DDBJ databases">
        <title>Genome sequence of Acetobacter pasteurianus subsp. pasteurianus strain SRCM101342.</title>
        <authorList>
            <person name="Cho S.H."/>
        </authorList>
    </citation>
    <scope>NUCLEOTIDE SEQUENCE [LARGE SCALE GENOMIC DNA]</scope>
    <source>
        <strain evidence="2 3">SRCM101342</strain>
    </source>
</reference>
<proteinExistence type="predicted"/>
<evidence type="ECO:0000313" key="2">
    <source>
        <dbReference type="EMBL" id="ARW47687.1"/>
    </source>
</evidence>
<accession>A0A1Y0Y5E8</accession>
<dbReference type="Proteomes" id="UP000196205">
    <property type="component" value="Chromosome"/>
</dbReference>
<dbReference type="EMBL" id="CP021509">
    <property type="protein sequence ID" value="ARW47687.1"/>
    <property type="molecule type" value="Genomic_DNA"/>
</dbReference>
<dbReference type="Pfam" id="PF01863">
    <property type="entry name" value="YgjP-like"/>
    <property type="match status" value="1"/>
</dbReference>
<evidence type="ECO:0000259" key="1">
    <source>
        <dbReference type="Pfam" id="PF01863"/>
    </source>
</evidence>
<gene>
    <name evidence="2" type="ORF">S1001342_01358</name>
</gene>
<protein>
    <recommendedName>
        <fullName evidence="1">YgjP-like metallopeptidase domain-containing protein</fullName>
    </recommendedName>
</protein>
<dbReference type="Gene3D" id="3.30.2010.10">
    <property type="entry name" value="Metalloproteases ('zincins'), catalytic domain"/>
    <property type="match status" value="1"/>
</dbReference>
<sequence length="238" mass="27487">MNCKENSSWPDHVMLQGYGAAKIIWHISTKAKRCIIRISAKEQAVLVTLPKNFPHTQALAFLHKQAHWITTRLEKLVQTPRFTIGSNISIQDKDYLICHAPDRKGGAWLENECLFVSGDPSFLARRVEDFLKQYATKVLAEEIHQMAQTVGLHPTRLDIRDTSSRWGSCSSSGRIMLSWRLVMAPFFVRHYLIAHELSHLQHMNHSLQFWKMVDTLTPHRQQAESWLRHFGAILQAVR</sequence>
<dbReference type="PANTHER" id="PTHR30399:SF1">
    <property type="entry name" value="UTP PYROPHOSPHATASE"/>
    <property type="match status" value="1"/>
</dbReference>
<organism evidence="2 3">
    <name type="scientific">Acetobacter pasteurianus subsp. pasteurianus</name>
    <dbReference type="NCBI Taxonomy" id="481145"/>
    <lineage>
        <taxon>Bacteria</taxon>
        <taxon>Pseudomonadati</taxon>
        <taxon>Pseudomonadota</taxon>
        <taxon>Alphaproteobacteria</taxon>
        <taxon>Acetobacterales</taxon>
        <taxon>Acetobacteraceae</taxon>
        <taxon>Acetobacter</taxon>
    </lineage>
</organism>
<feature type="domain" description="YgjP-like metallopeptidase" evidence="1">
    <location>
        <begin position="36"/>
        <end position="229"/>
    </location>
</feature>
<dbReference type="AlphaFoldDB" id="A0A1Y0Y5E8"/>
<evidence type="ECO:0000313" key="3">
    <source>
        <dbReference type="Proteomes" id="UP000196205"/>
    </source>
</evidence>
<dbReference type="InterPro" id="IPR053136">
    <property type="entry name" value="UTP_pyrophosphatase-like"/>
</dbReference>